<evidence type="ECO:0000256" key="2">
    <source>
        <dbReference type="ARBA" id="ARBA00022771"/>
    </source>
</evidence>
<dbReference type="InterPro" id="IPR004181">
    <property type="entry name" value="Znf_MIZ"/>
</dbReference>
<feature type="compositionally biased region" description="Low complexity" evidence="5">
    <location>
        <begin position="433"/>
        <end position="458"/>
    </location>
</feature>
<accession>G2Q8P9</accession>
<proteinExistence type="predicted"/>
<dbReference type="RefSeq" id="XP_003662343.1">
    <property type="nucleotide sequence ID" value="XM_003662295.1"/>
</dbReference>
<reference evidence="7 8" key="1">
    <citation type="journal article" date="2011" name="Nat. Biotechnol.">
        <title>Comparative genomic analysis of the thermophilic biomass-degrading fungi Myceliophthora thermophila and Thielavia terrestris.</title>
        <authorList>
            <person name="Berka R.M."/>
            <person name="Grigoriev I.V."/>
            <person name="Otillar R."/>
            <person name="Salamov A."/>
            <person name="Grimwood J."/>
            <person name="Reid I."/>
            <person name="Ishmael N."/>
            <person name="John T."/>
            <person name="Darmond C."/>
            <person name="Moisan M.-C."/>
            <person name="Henrissat B."/>
            <person name="Coutinho P.M."/>
            <person name="Lombard V."/>
            <person name="Natvig D.O."/>
            <person name="Lindquist E."/>
            <person name="Schmutz J."/>
            <person name="Lucas S."/>
            <person name="Harris P."/>
            <person name="Powlowski J."/>
            <person name="Bellemare A."/>
            <person name="Taylor D."/>
            <person name="Butler G."/>
            <person name="de Vries R.P."/>
            <person name="Allijn I.E."/>
            <person name="van den Brink J."/>
            <person name="Ushinsky S."/>
            <person name="Storms R."/>
            <person name="Powell A.J."/>
            <person name="Paulsen I.T."/>
            <person name="Elbourne L.D.H."/>
            <person name="Baker S.E."/>
            <person name="Magnuson J."/>
            <person name="LaBoissiere S."/>
            <person name="Clutterbuck A.J."/>
            <person name="Martinez D."/>
            <person name="Wogulis M."/>
            <person name="de Leon A.L."/>
            <person name="Rey M.W."/>
            <person name="Tsang A."/>
        </authorList>
    </citation>
    <scope>NUCLEOTIDE SEQUENCE [LARGE SCALE GENOMIC DNA]</scope>
    <source>
        <strain evidence="8">ATCC 42464 / BCRC 31852 / DSM 1799</strain>
    </source>
</reference>
<feature type="compositionally biased region" description="Polar residues" evidence="5">
    <location>
        <begin position="115"/>
        <end position="125"/>
    </location>
</feature>
<dbReference type="eggNOG" id="KOG2169">
    <property type="taxonomic scope" value="Eukaryota"/>
</dbReference>
<dbReference type="KEGG" id="mtm:MYCTH_2302894"/>
<evidence type="ECO:0000256" key="3">
    <source>
        <dbReference type="ARBA" id="ARBA00022833"/>
    </source>
</evidence>
<feature type="compositionally biased region" description="Low complexity" evidence="5">
    <location>
        <begin position="568"/>
        <end position="584"/>
    </location>
</feature>
<dbReference type="VEuPathDB" id="FungiDB:MYCTH_2302894"/>
<name>G2Q8P9_THET4</name>
<dbReference type="GO" id="GO:0061665">
    <property type="term" value="F:SUMO ligase activity"/>
    <property type="evidence" value="ECO:0007669"/>
    <property type="project" value="TreeGrafter"/>
</dbReference>
<feature type="non-terminal residue" evidence="7">
    <location>
        <position position="1051"/>
    </location>
</feature>
<keyword evidence="8" id="KW-1185">Reference proteome</keyword>
<feature type="compositionally biased region" description="Polar residues" evidence="5">
    <location>
        <begin position="617"/>
        <end position="635"/>
    </location>
</feature>
<dbReference type="EMBL" id="CP003003">
    <property type="protein sequence ID" value="AEO57098.1"/>
    <property type="molecule type" value="Genomic_DNA"/>
</dbReference>
<dbReference type="HOGENOM" id="CLU_004153_1_0_1"/>
<feature type="compositionally biased region" description="Polar residues" evidence="5">
    <location>
        <begin position="42"/>
        <end position="60"/>
    </location>
</feature>
<dbReference type="OMA" id="DNWRCPI"/>
<feature type="region of interest" description="Disordered" evidence="5">
    <location>
        <begin position="401"/>
        <end position="478"/>
    </location>
</feature>
<keyword evidence="2 4" id="KW-0863">Zinc-finger</keyword>
<feature type="compositionally biased region" description="Low complexity" evidence="5">
    <location>
        <begin position="21"/>
        <end position="36"/>
    </location>
</feature>
<keyword evidence="1" id="KW-0479">Metal-binding</keyword>
<evidence type="ECO:0000256" key="1">
    <source>
        <dbReference type="ARBA" id="ARBA00022723"/>
    </source>
</evidence>
<evidence type="ECO:0000313" key="8">
    <source>
        <dbReference type="Proteomes" id="UP000007322"/>
    </source>
</evidence>
<evidence type="ECO:0000256" key="5">
    <source>
        <dbReference type="SAM" id="MobiDB-lite"/>
    </source>
</evidence>
<dbReference type="GO" id="GO:0016925">
    <property type="term" value="P:protein sumoylation"/>
    <property type="evidence" value="ECO:0007669"/>
    <property type="project" value="TreeGrafter"/>
</dbReference>
<organism evidence="7 8">
    <name type="scientific">Thermothelomyces thermophilus (strain ATCC 42464 / BCRC 31852 / DSM 1799)</name>
    <name type="common">Sporotrichum thermophile</name>
    <dbReference type="NCBI Taxonomy" id="573729"/>
    <lineage>
        <taxon>Eukaryota</taxon>
        <taxon>Fungi</taxon>
        <taxon>Dikarya</taxon>
        <taxon>Ascomycota</taxon>
        <taxon>Pezizomycotina</taxon>
        <taxon>Sordariomycetes</taxon>
        <taxon>Sordariomycetidae</taxon>
        <taxon>Sordariales</taxon>
        <taxon>Chaetomiaceae</taxon>
        <taxon>Thermothelomyces</taxon>
    </lineage>
</organism>
<sequence length="1051" mass="115832">MNPGAQPRKKISRPSVPRPPAVQAAQQQQKQPAVLPSPAPSDDTSPGLSSALDSPKTNALSLADAHNMGPTSPSAPPTRPVTNFRFVYATAHTRDPQEAPEHGTVGRIDPVENYPPTQSHISQPPRSAAQVAGASYARESPPTGSGVAAPPLKRRRLDNVPPDSLQYPLLLSALEQHLQAWGGYEALEPTVEKPRVMLLREACRDNDGFFVILHQLFSIWSLNKREAYDCLPLNPPLVDQAFEMLETVLKKNELLSPTHRHWFVQFPVPAKQLAQWNNGQTVVQPIAFFLEALVNECGNMMTACVQRKYPFLVDELLGRLKCFSPVLQLILFTACRRRLGVLDGQLGSSMEQAFREDQSRHRDANGQQTLVPLTYPGELEQRNSSLIDFYRLTVQAAAFRAPGQSDHRSQPLAGQPQQHQVLPPHSGPSPFRPTYSSTAPPTSSEASSATSSPYTTAPRGTVGTGATQGVPLATNTPAYHHPNQASFVSNARYYPAGGPQDLQQRASWQLKHFLQGQQVGLQIQRKLSQLTQQTNQQQQYQHNLQFTTSLSSQTTFQPRAHLPPSTTPQYHSSPQPAQAPQLQQVHYNTRPPHGQPQAPTINFVLNGARPGSAMGTGPSTPQSQQGNTPQRQQAVGASDPLFPPKGTMIMRTDWPHDPTERKSILMSLHQAHVRSPKRVLKEGETARLYQAVKSLPVPPTAVPPKNTMYEFRFQVTEEQFARLATKSRRPGEVVPVVEHFDGALRWRVRSCMVQGSTGALSERDWVTLDTSWPSFIHMTLNHKVLDVRRKSHNGKDLPTEITDFVVRGTNVLMVAVHDSHGEKAKNCHLAVEMLETLGHSAVMDIVRSQGAIPEEETLNTIKKRLTSSVVDDDDDEISFEAPDLSIDLADPFSAKIFTIPARGADCTHMECFDLDTWLSTRPAAKPTIKCAHRQVQCDCRNAAEPSNPDKWRCPICLKDARPYSLRIDAFLLKIRKQLEADGKLHTKRLLVKADGSWSVVLEDEPDDNEAEADSDGEGRAKAANTAAAAAVAPVAAVAAVVPKRQVEVIEI</sequence>
<dbReference type="InParanoid" id="G2Q8P9"/>
<dbReference type="InterPro" id="IPR013083">
    <property type="entry name" value="Znf_RING/FYVE/PHD"/>
</dbReference>
<keyword evidence="3" id="KW-0862">Zinc</keyword>
<feature type="region of interest" description="Disordered" evidence="5">
    <location>
        <begin position="550"/>
        <end position="643"/>
    </location>
</feature>
<dbReference type="AlphaFoldDB" id="G2Q8P9"/>
<dbReference type="GeneID" id="11512396"/>
<evidence type="ECO:0000313" key="7">
    <source>
        <dbReference type="EMBL" id="AEO57098.1"/>
    </source>
</evidence>
<protein>
    <recommendedName>
        <fullName evidence="6">SP-RING-type domain-containing protein</fullName>
    </recommendedName>
</protein>
<dbReference type="GO" id="GO:0008270">
    <property type="term" value="F:zinc ion binding"/>
    <property type="evidence" value="ECO:0007669"/>
    <property type="project" value="UniProtKB-KW"/>
</dbReference>
<dbReference type="Proteomes" id="UP000007322">
    <property type="component" value="Chromosome 2"/>
</dbReference>
<evidence type="ECO:0000256" key="4">
    <source>
        <dbReference type="PROSITE-ProRule" id="PRU00452"/>
    </source>
</evidence>
<dbReference type="PANTHER" id="PTHR10782:SF4">
    <property type="entry name" value="TONALLI, ISOFORM E"/>
    <property type="match status" value="1"/>
</dbReference>
<feature type="domain" description="SP-RING-type" evidence="6">
    <location>
        <begin position="873"/>
        <end position="980"/>
    </location>
</feature>
<dbReference type="PROSITE" id="PS51044">
    <property type="entry name" value="ZF_SP_RING"/>
    <property type="match status" value="1"/>
</dbReference>
<feature type="region of interest" description="Disordered" evidence="5">
    <location>
        <begin position="1"/>
        <end position="158"/>
    </location>
</feature>
<gene>
    <name evidence="7" type="ORF">MYCTH_2302894</name>
</gene>
<feature type="region of interest" description="Disordered" evidence="5">
    <location>
        <begin position="352"/>
        <end position="375"/>
    </location>
</feature>
<feature type="compositionally biased region" description="Basic and acidic residues" evidence="5">
    <location>
        <begin position="92"/>
        <end position="101"/>
    </location>
</feature>
<dbReference type="OrthoDB" id="27975at2759"/>
<evidence type="ECO:0000259" key="6">
    <source>
        <dbReference type="PROSITE" id="PS51044"/>
    </source>
</evidence>
<dbReference type="Gene3D" id="3.30.40.10">
    <property type="entry name" value="Zinc/RING finger domain, C3HC4 (zinc finger)"/>
    <property type="match status" value="1"/>
</dbReference>
<feature type="compositionally biased region" description="Basic and acidic residues" evidence="5">
    <location>
        <begin position="353"/>
        <end position="364"/>
    </location>
</feature>
<dbReference type="GO" id="GO:0000785">
    <property type="term" value="C:chromatin"/>
    <property type="evidence" value="ECO:0007669"/>
    <property type="project" value="TreeGrafter"/>
</dbReference>
<dbReference type="PANTHER" id="PTHR10782">
    <property type="entry name" value="ZINC FINGER MIZ DOMAIN-CONTAINING PROTEIN"/>
    <property type="match status" value="1"/>
</dbReference>
<dbReference type="STRING" id="573729.G2Q8P9"/>